<evidence type="ECO:0000313" key="2">
    <source>
        <dbReference type="EMBL" id="NQV66715.1"/>
    </source>
</evidence>
<sequence length="102" mass="11672">MNIIQKQADFGRTLFEINQNALQETIRTQQENIRKYFELNATFSQRLPEVRDVTSFMELQREYGATLWNGIKESTQSQAGILKSAVEETGTAVRKVFTPEAA</sequence>
<dbReference type="AlphaFoldDB" id="A0A972W2E5"/>
<dbReference type="EMBL" id="JABMOJ010000566">
    <property type="protein sequence ID" value="NQV66715.1"/>
    <property type="molecule type" value="Genomic_DNA"/>
</dbReference>
<reference evidence="2" key="1">
    <citation type="submission" date="2020-05" db="EMBL/GenBank/DDBJ databases">
        <title>Sulfur intermediates as new biogeochemical hubs in an aquatic model microbial ecosystem.</title>
        <authorList>
            <person name="Vigneron A."/>
        </authorList>
    </citation>
    <scope>NUCLEOTIDE SEQUENCE</scope>
    <source>
        <strain evidence="2">Bin.250</strain>
    </source>
</reference>
<dbReference type="Proteomes" id="UP000754644">
    <property type="component" value="Unassembled WGS sequence"/>
</dbReference>
<gene>
    <name evidence="2" type="ORF">HQ497_15255</name>
</gene>
<organism evidence="2 3">
    <name type="scientific">SAR86 cluster bacterium</name>
    <dbReference type="NCBI Taxonomy" id="2030880"/>
    <lineage>
        <taxon>Bacteria</taxon>
        <taxon>Pseudomonadati</taxon>
        <taxon>Pseudomonadota</taxon>
        <taxon>Gammaproteobacteria</taxon>
        <taxon>SAR86 cluster</taxon>
    </lineage>
</organism>
<protein>
    <submittedName>
        <fullName evidence="2">Phasin family protein</fullName>
    </submittedName>
</protein>
<accession>A0A972W2E5</accession>
<dbReference type="InterPro" id="IPR018968">
    <property type="entry name" value="Phasin"/>
</dbReference>
<evidence type="ECO:0000313" key="3">
    <source>
        <dbReference type="Proteomes" id="UP000754644"/>
    </source>
</evidence>
<comment type="caution">
    <text evidence="2">The sequence shown here is derived from an EMBL/GenBank/DDBJ whole genome shotgun (WGS) entry which is preliminary data.</text>
</comment>
<evidence type="ECO:0000259" key="1">
    <source>
        <dbReference type="Pfam" id="PF09361"/>
    </source>
</evidence>
<name>A0A972W2E5_9GAMM</name>
<dbReference type="Pfam" id="PF09361">
    <property type="entry name" value="Phasin_2"/>
    <property type="match status" value="1"/>
</dbReference>
<proteinExistence type="predicted"/>
<feature type="domain" description="Phasin" evidence="1">
    <location>
        <begin position="5"/>
        <end position="93"/>
    </location>
</feature>